<dbReference type="InterPro" id="IPR006047">
    <property type="entry name" value="GH13_cat_dom"/>
</dbReference>
<dbReference type="PANTHER" id="PTHR10357">
    <property type="entry name" value="ALPHA-AMYLASE FAMILY MEMBER"/>
    <property type="match status" value="1"/>
</dbReference>
<protein>
    <submittedName>
        <fullName evidence="4">Maltodextrin glucosidase</fullName>
        <ecNumber evidence="4">3.2.1.20</ecNumber>
    </submittedName>
</protein>
<dbReference type="InterPro" id="IPR017853">
    <property type="entry name" value="GH"/>
</dbReference>
<keyword evidence="1 4" id="KW-0378">Hydrolase</keyword>
<dbReference type="SMART" id="SM00642">
    <property type="entry name" value="Aamy"/>
    <property type="match status" value="1"/>
</dbReference>
<evidence type="ECO:0000259" key="3">
    <source>
        <dbReference type="SMART" id="SM00642"/>
    </source>
</evidence>
<dbReference type="EC" id="3.2.1.20" evidence="4"/>
<evidence type="ECO:0000256" key="2">
    <source>
        <dbReference type="ARBA" id="ARBA00023295"/>
    </source>
</evidence>
<proteinExistence type="predicted"/>
<evidence type="ECO:0000313" key="4">
    <source>
        <dbReference type="EMBL" id="MPM52509.1"/>
    </source>
</evidence>
<dbReference type="CDD" id="cd11338">
    <property type="entry name" value="AmyAc_CMD"/>
    <property type="match status" value="1"/>
</dbReference>
<dbReference type="PANTHER" id="PTHR10357:SF210">
    <property type="entry name" value="MALTODEXTRIN GLUCOSIDASE"/>
    <property type="match status" value="1"/>
</dbReference>
<dbReference type="SUPFAM" id="SSF51011">
    <property type="entry name" value="Glycosyl hydrolase domain"/>
    <property type="match status" value="1"/>
</dbReference>
<organism evidence="4">
    <name type="scientific">bioreactor metagenome</name>
    <dbReference type="NCBI Taxonomy" id="1076179"/>
    <lineage>
        <taxon>unclassified sequences</taxon>
        <taxon>metagenomes</taxon>
        <taxon>ecological metagenomes</taxon>
    </lineage>
</organism>
<dbReference type="AlphaFoldDB" id="A0A645AH51"/>
<dbReference type="EMBL" id="VSSQ01013894">
    <property type="protein sequence ID" value="MPM52509.1"/>
    <property type="molecule type" value="Genomic_DNA"/>
</dbReference>
<reference evidence="4" key="1">
    <citation type="submission" date="2019-08" db="EMBL/GenBank/DDBJ databases">
        <authorList>
            <person name="Kucharzyk K."/>
            <person name="Murdoch R.W."/>
            <person name="Higgins S."/>
            <person name="Loffler F."/>
        </authorList>
    </citation>
    <scope>NUCLEOTIDE SEQUENCE</scope>
</reference>
<name>A0A645AH51_9ZZZZ</name>
<dbReference type="GO" id="GO:0005975">
    <property type="term" value="P:carbohydrate metabolic process"/>
    <property type="evidence" value="ECO:0007669"/>
    <property type="project" value="InterPro"/>
</dbReference>
<sequence length="561" mass="63766">MQASGKGRKQRYSISLPVRDDTVFWYFLIVARDRAYSYSLAGVKASVPPLRECFSLKTGLTPVSWVAGSTCYQVFPDRFRKGDASVGAKEGEYAFDGGRVSVHAFDETPLEFAQGRCLDFFNGDLKGVQDAIPHFKRLGVNVIYLNPIGASMTTHRYDCIDFFHVDEKLGGDKAFEQLCNELHNAGMKVVVDISINHTGTAHPWYLKAGKERDSEEASFYYFNEDGTVACWQDVPTLPQLNYRSNTLREQIYRSKESVMRTFLRPPYLQDGWRLDVSSEVGRRGDDQLCEEIWREVRTAVKQENSQAYLVGEDWVDSTPFLQGDMWDATMNYLGSSRPMRSWMGETDRYLTNGWGQQPKPTRAYTGREFAQALESHLVSVPAQMLGMQMNLINSHDTPRLYNNTELFDWGLYTGLVKLLYILPGMPNIYYGEEIALAGPYGSTERARYPMQWDEEAWNHAFFSLYTELGKLRSTYASVVANGAYHIIHADEESLAFARFDDEKAIVCVLSHSDQALDIQLPNELLLINSIEYVLGGEVVAEEKTLRVHVEPKHSSLFVGKR</sequence>
<evidence type="ECO:0000256" key="1">
    <source>
        <dbReference type="ARBA" id="ARBA00022801"/>
    </source>
</evidence>
<dbReference type="Gene3D" id="2.60.40.1180">
    <property type="entry name" value="Golgi alpha-mannosidase II"/>
    <property type="match status" value="1"/>
</dbReference>
<dbReference type="SUPFAM" id="SSF51445">
    <property type="entry name" value="(Trans)glycosidases"/>
    <property type="match status" value="1"/>
</dbReference>
<dbReference type="Gene3D" id="3.20.20.80">
    <property type="entry name" value="Glycosidases"/>
    <property type="match status" value="1"/>
</dbReference>
<keyword evidence="2 4" id="KW-0326">Glycosidase</keyword>
<dbReference type="InterPro" id="IPR013780">
    <property type="entry name" value="Glyco_hydro_b"/>
</dbReference>
<dbReference type="Pfam" id="PF00128">
    <property type="entry name" value="Alpha-amylase"/>
    <property type="match status" value="1"/>
</dbReference>
<feature type="domain" description="Glycosyl hydrolase family 13 catalytic" evidence="3">
    <location>
        <begin position="73"/>
        <end position="472"/>
    </location>
</feature>
<accession>A0A645AH51</accession>
<dbReference type="GO" id="GO:0004558">
    <property type="term" value="F:alpha-1,4-glucosidase activity"/>
    <property type="evidence" value="ECO:0007669"/>
    <property type="project" value="UniProtKB-EC"/>
</dbReference>
<gene>
    <name evidence="4" type="primary">malZ_2</name>
    <name evidence="4" type="ORF">SDC9_99269</name>
</gene>
<comment type="caution">
    <text evidence="4">The sequence shown here is derived from an EMBL/GenBank/DDBJ whole genome shotgun (WGS) entry which is preliminary data.</text>
</comment>